<dbReference type="HOGENOM" id="CLU_3404239_0_0_5"/>
<dbReference type="Proteomes" id="UP000004507">
    <property type="component" value="Unassembled WGS sequence"/>
</dbReference>
<name>A3V6Y7_9RHOB</name>
<accession>A3V6Y7</accession>
<comment type="caution">
    <text evidence="1">The sequence shown here is derived from an EMBL/GenBank/DDBJ whole genome shotgun (WGS) entry which is preliminary data.</text>
</comment>
<evidence type="ECO:0000313" key="1">
    <source>
        <dbReference type="EMBL" id="EAQ06003.1"/>
    </source>
</evidence>
<dbReference type="EMBL" id="AAMS01000006">
    <property type="protein sequence ID" value="EAQ06003.1"/>
    <property type="molecule type" value="Genomic_DNA"/>
</dbReference>
<keyword evidence="2" id="KW-1185">Reference proteome</keyword>
<evidence type="ECO:0000313" key="2">
    <source>
        <dbReference type="Proteomes" id="UP000004507"/>
    </source>
</evidence>
<reference evidence="1 2" key="1">
    <citation type="submission" date="2006-01" db="EMBL/GenBank/DDBJ databases">
        <authorList>
            <person name="Hagstrom A."/>
            <person name="Ferriera S."/>
            <person name="Johnson J."/>
            <person name="Kravitz S."/>
            <person name="Halpern A."/>
            <person name="Remington K."/>
            <person name="Beeson K."/>
            <person name="Tran B."/>
            <person name="Rogers Y.-H."/>
            <person name="Friedman R."/>
            <person name="Venter J.C."/>
        </authorList>
    </citation>
    <scope>NUCLEOTIDE SEQUENCE [LARGE SCALE GENOMIC DNA]</scope>
    <source>
        <strain evidence="1 2">SKA53</strain>
    </source>
</reference>
<dbReference type="AlphaFoldDB" id="A3V6Y7"/>
<protein>
    <submittedName>
        <fullName evidence="1">Uncharacterized protein</fullName>
    </submittedName>
</protein>
<organism evidence="1 2">
    <name type="scientific">Yoonia vestfoldensis SKA53</name>
    <dbReference type="NCBI Taxonomy" id="314232"/>
    <lineage>
        <taxon>Bacteria</taxon>
        <taxon>Pseudomonadati</taxon>
        <taxon>Pseudomonadota</taxon>
        <taxon>Alphaproteobacteria</taxon>
        <taxon>Rhodobacterales</taxon>
        <taxon>Paracoccaceae</taxon>
        <taxon>Yoonia</taxon>
    </lineage>
</organism>
<gene>
    <name evidence="1" type="ORF">SKA53_07856</name>
</gene>
<proteinExistence type="predicted"/>
<sequence>MAKHLNPPKMLNLFERFFKALLELKFVFNN</sequence>